<evidence type="ECO:0000256" key="3">
    <source>
        <dbReference type="ARBA" id="ARBA00023102"/>
    </source>
</evidence>
<dbReference type="InterPro" id="IPR011060">
    <property type="entry name" value="RibuloseP-bd_barrel"/>
</dbReference>
<dbReference type="GO" id="GO:0005737">
    <property type="term" value="C:cytoplasm"/>
    <property type="evidence" value="ECO:0007669"/>
    <property type="project" value="TreeGrafter"/>
</dbReference>
<reference evidence="6" key="1">
    <citation type="journal article" date="2014" name="Int. J. Syst. Evol. Microbiol.">
        <title>Complete genome sequence of Corynebacterium casei LMG S-19264T (=DSM 44701T), isolated from a smear-ripened cheese.</title>
        <authorList>
            <consortium name="US DOE Joint Genome Institute (JGI-PGF)"/>
            <person name="Walter F."/>
            <person name="Albersmeier A."/>
            <person name="Kalinowski J."/>
            <person name="Ruckert C."/>
        </authorList>
    </citation>
    <scope>NUCLEOTIDE SEQUENCE</scope>
    <source>
        <strain evidence="6">VKM B-2748</strain>
    </source>
</reference>
<dbReference type="SUPFAM" id="SSF51366">
    <property type="entry name" value="Ribulose-phoshate binding barrel"/>
    <property type="match status" value="1"/>
</dbReference>
<evidence type="ECO:0000256" key="1">
    <source>
        <dbReference type="ARBA" id="ARBA00009667"/>
    </source>
</evidence>
<proteinExistence type="inferred from homology"/>
<evidence type="ECO:0000313" key="6">
    <source>
        <dbReference type="EMBL" id="GLK80682.1"/>
    </source>
</evidence>
<dbReference type="GO" id="GO:0003949">
    <property type="term" value="F:1-(5-phosphoribosyl)-5-[(5-phosphoribosylamino)methylideneamino]imidazole-4-carboxamide isomerase activity"/>
    <property type="evidence" value="ECO:0007669"/>
    <property type="project" value="InterPro"/>
</dbReference>
<dbReference type="GO" id="GO:0000105">
    <property type="term" value="P:L-histidine biosynthetic process"/>
    <property type="evidence" value="ECO:0007669"/>
    <property type="project" value="UniProtKB-KW"/>
</dbReference>
<gene>
    <name evidence="6" type="ORF">GCM10008174_24230</name>
</gene>
<dbReference type="Pfam" id="PF00977">
    <property type="entry name" value="His_biosynth"/>
    <property type="match status" value="1"/>
</dbReference>
<dbReference type="InterPro" id="IPR044524">
    <property type="entry name" value="Isoase_HisA-like"/>
</dbReference>
<dbReference type="EMBL" id="BSFL01000003">
    <property type="protein sequence ID" value="GLK80682.1"/>
    <property type="molecule type" value="Genomic_DNA"/>
</dbReference>
<evidence type="ECO:0000313" key="7">
    <source>
        <dbReference type="Proteomes" id="UP001143309"/>
    </source>
</evidence>
<dbReference type="Gene3D" id="3.20.20.70">
    <property type="entry name" value="Aldolase class I"/>
    <property type="match status" value="1"/>
</dbReference>
<dbReference type="AlphaFoldDB" id="A0A9W6N7R4"/>
<dbReference type="GO" id="GO:0000162">
    <property type="term" value="P:L-tryptophan biosynthetic process"/>
    <property type="evidence" value="ECO:0007669"/>
    <property type="project" value="TreeGrafter"/>
</dbReference>
<dbReference type="PANTHER" id="PTHR43090:SF2">
    <property type="entry name" value="1-(5-PHOSPHORIBOSYL)-5-[(5-PHOSPHORIBOSYLAMINO)METHYLIDENEAMINO] IMIDAZOLE-4-CARBOXAMIDE ISOMERASE"/>
    <property type="match status" value="1"/>
</dbReference>
<organism evidence="6 7">
    <name type="scientific">Methylopila turkensis</name>
    <dbReference type="NCBI Taxonomy" id="1437816"/>
    <lineage>
        <taxon>Bacteria</taxon>
        <taxon>Pseudomonadati</taxon>
        <taxon>Pseudomonadota</taxon>
        <taxon>Alphaproteobacteria</taxon>
        <taxon>Hyphomicrobiales</taxon>
        <taxon>Methylopilaceae</taxon>
        <taxon>Methylopila</taxon>
    </lineage>
</organism>
<dbReference type="InterPro" id="IPR013785">
    <property type="entry name" value="Aldolase_TIM"/>
</dbReference>
<protein>
    <submittedName>
        <fullName evidence="6">Nickel transporter</fullName>
    </submittedName>
</protein>
<keyword evidence="3 5" id="KW-0368">Histidine biosynthesis</keyword>
<dbReference type="RefSeq" id="WP_271201171.1">
    <property type="nucleotide sequence ID" value="NZ_BSFL01000003.1"/>
</dbReference>
<evidence type="ECO:0000256" key="2">
    <source>
        <dbReference type="ARBA" id="ARBA00022605"/>
    </source>
</evidence>
<keyword evidence="2 5" id="KW-0028">Amino-acid biosynthesis</keyword>
<comment type="caution">
    <text evidence="6">The sequence shown here is derived from an EMBL/GenBank/DDBJ whole genome shotgun (WGS) entry which is preliminary data.</text>
</comment>
<dbReference type="InterPro" id="IPR006062">
    <property type="entry name" value="His_biosynth"/>
</dbReference>
<keyword evidence="7" id="KW-1185">Reference proteome</keyword>
<reference evidence="6" key="2">
    <citation type="submission" date="2023-01" db="EMBL/GenBank/DDBJ databases">
        <authorList>
            <person name="Sun Q."/>
            <person name="Evtushenko L."/>
        </authorList>
    </citation>
    <scope>NUCLEOTIDE SEQUENCE</scope>
    <source>
        <strain evidence="6">VKM B-2748</strain>
    </source>
</reference>
<evidence type="ECO:0000256" key="5">
    <source>
        <dbReference type="RuleBase" id="RU003657"/>
    </source>
</evidence>
<accession>A0A9W6N7R4</accession>
<sequence length="236" mass="24893">MDVIPVIDLMGGRVVHARRGERDAYQPIESRLVRGSAPLAIVAALLALAPFRRLYVADLDAIRGRGSHDVEIAAIAATFRDLEIWVDRGETDVMALRRRAVAGPGISILGTESFADVFALKRALGAGEAVLSLDHDARGRLGPVEAHEDVRLWPRRVIVMTLARVGAGLGPDLERVGDAAARAGARRQVFAAGGVRGIDDLRALRAAGAAGALVASALHDGRLDHAALSGFAAEAR</sequence>
<evidence type="ECO:0000256" key="4">
    <source>
        <dbReference type="ARBA" id="ARBA00029440"/>
    </source>
</evidence>
<comment type="similarity">
    <text evidence="1 5">Belongs to the HisA/HisF family.</text>
</comment>
<dbReference type="Proteomes" id="UP001143309">
    <property type="component" value="Unassembled WGS sequence"/>
</dbReference>
<comment type="pathway">
    <text evidence="4">Amino-acid biosynthesis.</text>
</comment>
<dbReference type="PANTHER" id="PTHR43090">
    <property type="entry name" value="1-(5-PHOSPHORIBOSYL)-5-[(5-PHOSPHORIBOSYLAMINO)METHYLIDENEAMINO] IMIDAZOLE-4-CARBOXAMIDE ISOMERASE"/>
    <property type="match status" value="1"/>
</dbReference>
<name>A0A9W6N7R4_9HYPH</name>